<feature type="compositionally biased region" description="Basic and acidic residues" evidence="1">
    <location>
        <begin position="1"/>
        <end position="10"/>
    </location>
</feature>
<dbReference type="EMBL" id="CAJNNV010009237">
    <property type="protein sequence ID" value="CAE8597138.1"/>
    <property type="molecule type" value="Genomic_DNA"/>
</dbReference>
<name>A0A813EDD1_POLGL</name>
<keyword evidence="3" id="KW-1185">Reference proteome</keyword>
<gene>
    <name evidence="2" type="ORF">PGLA1383_LOCUS15589</name>
</gene>
<evidence type="ECO:0000313" key="2">
    <source>
        <dbReference type="EMBL" id="CAE8597138.1"/>
    </source>
</evidence>
<comment type="caution">
    <text evidence="2">The sequence shown here is derived from an EMBL/GenBank/DDBJ whole genome shotgun (WGS) entry which is preliminary data.</text>
</comment>
<evidence type="ECO:0000313" key="3">
    <source>
        <dbReference type="Proteomes" id="UP000654075"/>
    </source>
</evidence>
<evidence type="ECO:0000256" key="1">
    <source>
        <dbReference type="SAM" id="MobiDB-lite"/>
    </source>
</evidence>
<feature type="region of interest" description="Disordered" evidence="1">
    <location>
        <begin position="76"/>
        <end position="100"/>
    </location>
</feature>
<sequence>MTATQRKSEVRSTATQRMTAEFPKTTAVSSTKISLLTVIVNSKNNSNTSNKQQNKKNVIEEKCYWNQPNCFHDSQCPNNCSQKDSEDDSSKRKPASEDAG</sequence>
<proteinExistence type="predicted"/>
<reference evidence="2" key="1">
    <citation type="submission" date="2021-02" db="EMBL/GenBank/DDBJ databases">
        <authorList>
            <person name="Dougan E. K."/>
            <person name="Rhodes N."/>
            <person name="Thang M."/>
            <person name="Chan C."/>
        </authorList>
    </citation>
    <scope>NUCLEOTIDE SEQUENCE</scope>
</reference>
<dbReference type="Proteomes" id="UP000654075">
    <property type="component" value="Unassembled WGS sequence"/>
</dbReference>
<protein>
    <submittedName>
        <fullName evidence="2">Uncharacterized protein</fullName>
    </submittedName>
</protein>
<dbReference type="AlphaFoldDB" id="A0A813EDD1"/>
<accession>A0A813EDD1</accession>
<feature type="region of interest" description="Disordered" evidence="1">
    <location>
        <begin position="1"/>
        <end position="24"/>
    </location>
</feature>
<organism evidence="2 3">
    <name type="scientific">Polarella glacialis</name>
    <name type="common">Dinoflagellate</name>
    <dbReference type="NCBI Taxonomy" id="89957"/>
    <lineage>
        <taxon>Eukaryota</taxon>
        <taxon>Sar</taxon>
        <taxon>Alveolata</taxon>
        <taxon>Dinophyceae</taxon>
        <taxon>Suessiales</taxon>
        <taxon>Suessiaceae</taxon>
        <taxon>Polarella</taxon>
    </lineage>
</organism>
<feature type="compositionally biased region" description="Basic and acidic residues" evidence="1">
    <location>
        <begin position="88"/>
        <end position="100"/>
    </location>
</feature>